<dbReference type="AlphaFoldDB" id="A0A937X781"/>
<dbReference type="Gene3D" id="1.20.1260.10">
    <property type="match status" value="1"/>
</dbReference>
<comment type="caution">
    <text evidence="1">The sequence shown here is derived from an EMBL/GenBank/DDBJ whole genome shotgun (WGS) entry which is preliminary data.</text>
</comment>
<dbReference type="InterPro" id="IPR012347">
    <property type="entry name" value="Ferritin-like"/>
</dbReference>
<dbReference type="SUPFAM" id="SSF47240">
    <property type="entry name" value="Ferritin-like"/>
    <property type="match status" value="1"/>
</dbReference>
<organism evidence="1 2">
    <name type="scientific">Candidatus Tanganyikabacteria bacterium</name>
    <dbReference type="NCBI Taxonomy" id="2961651"/>
    <lineage>
        <taxon>Bacteria</taxon>
        <taxon>Bacillati</taxon>
        <taxon>Candidatus Sericytochromatia</taxon>
        <taxon>Candidatus Tanganyikabacteria</taxon>
    </lineage>
</organism>
<feature type="non-terminal residue" evidence="1">
    <location>
        <position position="178"/>
    </location>
</feature>
<gene>
    <name evidence="1" type="ORF">FJZ00_10655</name>
</gene>
<evidence type="ECO:0000313" key="1">
    <source>
        <dbReference type="EMBL" id="MBM3275605.1"/>
    </source>
</evidence>
<reference evidence="1 2" key="1">
    <citation type="submission" date="2019-03" db="EMBL/GenBank/DDBJ databases">
        <title>Lake Tanganyika Metagenome-Assembled Genomes (MAGs).</title>
        <authorList>
            <person name="Tran P."/>
        </authorList>
    </citation>
    <scope>NUCLEOTIDE SEQUENCE [LARGE SCALE GENOMIC DNA]</scope>
    <source>
        <strain evidence="1">K_DeepCast_65m_m2_236</strain>
    </source>
</reference>
<dbReference type="CDD" id="cd00657">
    <property type="entry name" value="Ferritin_like"/>
    <property type="match status" value="1"/>
</dbReference>
<sequence length="178" mass="19596">MAGALEGEAWRTGFPSGLGDSAEFAGLRDISVEYLICQRDDEVRHAQAIEYLMASLDVEIGPPTPLHAYVLSRLAHAPDFDEKLVLIHWLIEVFAKILFDQLRERFPGTSIAGAMDRIIADESRHVAFGDLFLPVRARTASPAQLANLVKAQVTGMTVMSAAFWLDGFQNAARVLDLD</sequence>
<protein>
    <submittedName>
        <fullName evidence="1">Ferritin-like domain-containing protein</fullName>
    </submittedName>
</protein>
<dbReference type="EMBL" id="VGJX01000648">
    <property type="protein sequence ID" value="MBM3275605.1"/>
    <property type="molecule type" value="Genomic_DNA"/>
</dbReference>
<accession>A0A937X781</accession>
<name>A0A937X781_9BACT</name>
<evidence type="ECO:0000313" key="2">
    <source>
        <dbReference type="Proteomes" id="UP000703893"/>
    </source>
</evidence>
<proteinExistence type="predicted"/>
<dbReference type="InterPro" id="IPR009078">
    <property type="entry name" value="Ferritin-like_SF"/>
</dbReference>
<dbReference type="Proteomes" id="UP000703893">
    <property type="component" value="Unassembled WGS sequence"/>
</dbReference>